<comment type="caution">
    <text evidence="2">The sequence shown here is derived from an EMBL/GenBank/DDBJ whole genome shotgun (WGS) entry which is preliminary data.</text>
</comment>
<proteinExistence type="predicted"/>
<sequence>MTESSSEAQLAAVRAYASDAMGRPAEAVTAVTPFEDGNRHAVHRVSFRDASDGIRDVVVRVSFGGDASETAQAEREAAVLEHVGGVAAPVLYDFRRTSDWFATPAMCMQFLPGRREDLRTVGLTEIRRLASLVAWVHERPVDGLGESVGARTTIASYAGDRLRAILSTLVWARDPLPETLQERLRSAAGSLAESFAASWDSGETLSLLHGDIAPGNVLWSPGPCLIDWEYTRLGDPADELAYTFDQNALTPSQRRAFWDGYRHGMDSRSRLAPIIERVNWWEPVTLLGSALWWVERWVRRTEGKADPGVPREPDYYFGHVISRIDRLDTLVSPP</sequence>
<evidence type="ECO:0000313" key="3">
    <source>
        <dbReference type="Proteomes" id="UP001165135"/>
    </source>
</evidence>
<dbReference type="Proteomes" id="UP001165135">
    <property type="component" value="Unassembled WGS sequence"/>
</dbReference>
<dbReference type="Gene3D" id="3.90.1200.10">
    <property type="match status" value="1"/>
</dbReference>
<gene>
    <name evidence="2" type="ORF">Airi01_035780</name>
</gene>
<evidence type="ECO:0000259" key="1">
    <source>
        <dbReference type="Pfam" id="PF01636"/>
    </source>
</evidence>
<accession>A0A9W6RG50</accession>
<protein>
    <recommendedName>
        <fullName evidence="1">Aminoglycoside phosphotransferase domain-containing protein</fullName>
    </recommendedName>
</protein>
<dbReference type="PANTHER" id="PTHR21310">
    <property type="entry name" value="AMINOGLYCOSIDE PHOSPHOTRANSFERASE-RELATED-RELATED"/>
    <property type="match status" value="1"/>
</dbReference>
<dbReference type="SUPFAM" id="SSF56112">
    <property type="entry name" value="Protein kinase-like (PK-like)"/>
    <property type="match status" value="1"/>
</dbReference>
<dbReference type="EMBL" id="BSTJ01000004">
    <property type="protein sequence ID" value="GLY75311.1"/>
    <property type="molecule type" value="Genomic_DNA"/>
</dbReference>
<dbReference type="InterPro" id="IPR002575">
    <property type="entry name" value="Aminoglycoside_PTrfase"/>
</dbReference>
<organism evidence="2 3">
    <name type="scientific">Actinoallomurus iriomotensis</name>
    <dbReference type="NCBI Taxonomy" id="478107"/>
    <lineage>
        <taxon>Bacteria</taxon>
        <taxon>Bacillati</taxon>
        <taxon>Actinomycetota</taxon>
        <taxon>Actinomycetes</taxon>
        <taxon>Streptosporangiales</taxon>
        <taxon>Thermomonosporaceae</taxon>
        <taxon>Actinoallomurus</taxon>
    </lineage>
</organism>
<reference evidence="2" key="1">
    <citation type="submission" date="2023-03" db="EMBL/GenBank/DDBJ databases">
        <title>Actinoallomurus iriomotensis NBRC 103681.</title>
        <authorList>
            <person name="Ichikawa N."/>
            <person name="Sato H."/>
            <person name="Tonouchi N."/>
        </authorList>
    </citation>
    <scope>NUCLEOTIDE SEQUENCE</scope>
    <source>
        <strain evidence="2">NBRC 103681</strain>
    </source>
</reference>
<evidence type="ECO:0000313" key="2">
    <source>
        <dbReference type="EMBL" id="GLY75311.1"/>
    </source>
</evidence>
<feature type="domain" description="Aminoglycoside phosphotransferase" evidence="1">
    <location>
        <begin position="44"/>
        <end position="269"/>
    </location>
</feature>
<dbReference type="RefSeq" id="WP_285622213.1">
    <property type="nucleotide sequence ID" value="NZ_BSTJ01000004.1"/>
</dbReference>
<name>A0A9W6RG50_9ACTN</name>
<dbReference type="InterPro" id="IPR051678">
    <property type="entry name" value="AGP_Transferase"/>
</dbReference>
<dbReference type="InterPro" id="IPR011009">
    <property type="entry name" value="Kinase-like_dom_sf"/>
</dbReference>
<dbReference type="AlphaFoldDB" id="A0A9W6RG50"/>
<dbReference type="Pfam" id="PF01636">
    <property type="entry name" value="APH"/>
    <property type="match status" value="1"/>
</dbReference>